<dbReference type="RefSeq" id="WP_097550189.1">
    <property type="nucleotide sequence ID" value="NZ_NSLY01000015.1"/>
</dbReference>
<dbReference type="InterPro" id="IPR025668">
    <property type="entry name" value="Tnp_DDE_dom"/>
</dbReference>
<organism evidence="2 3">
    <name type="scientific">Prevotella intermedia</name>
    <dbReference type="NCBI Taxonomy" id="28131"/>
    <lineage>
        <taxon>Bacteria</taxon>
        <taxon>Pseudomonadati</taxon>
        <taxon>Bacteroidota</taxon>
        <taxon>Bacteroidia</taxon>
        <taxon>Bacteroidales</taxon>
        <taxon>Prevotellaceae</taxon>
        <taxon>Prevotella</taxon>
    </lineage>
</organism>
<evidence type="ECO:0000313" key="3">
    <source>
        <dbReference type="Proteomes" id="UP000219058"/>
    </source>
</evidence>
<dbReference type="EMBL" id="NSLY01000015">
    <property type="protein sequence ID" value="PDP60209.1"/>
    <property type="molecule type" value="Genomic_DNA"/>
</dbReference>
<name>A0A2A6EEW7_PREIN</name>
<dbReference type="Proteomes" id="UP000219058">
    <property type="component" value="Unassembled WGS sequence"/>
</dbReference>
<reference evidence="2 3" key="1">
    <citation type="submission" date="2017-09" db="EMBL/GenBank/DDBJ databases">
        <title>Phase variable restriction modification systems are present in the genome sequences of periodontal pathogens Prevotella intermedia, Tannerella forsythia and Porphyromonas gingivalis.</title>
        <authorList>
            <person name="Haigh R.D."/>
            <person name="Crawford L."/>
            <person name="Ralph J."/>
            <person name="Wanford J."/>
            <person name="Vartoukian S.R."/>
            <person name="Hijazib K."/>
            <person name="Wade W."/>
            <person name="Oggioni M.R."/>
        </authorList>
    </citation>
    <scope>NUCLEOTIDE SEQUENCE [LARGE SCALE GENOMIC DNA]</scope>
    <source>
        <strain evidence="2 3">WW2834</strain>
    </source>
</reference>
<dbReference type="AlphaFoldDB" id="A0A2A6EEW7"/>
<feature type="domain" description="Transposase DDE" evidence="1">
    <location>
        <begin position="114"/>
        <end position="269"/>
    </location>
</feature>
<evidence type="ECO:0000313" key="2">
    <source>
        <dbReference type="EMBL" id="PDP60209.1"/>
    </source>
</evidence>
<dbReference type="Pfam" id="PF13612">
    <property type="entry name" value="DDE_Tnp_1_3"/>
    <property type="match status" value="1"/>
</dbReference>
<sequence>MITKDKVTEIFCIIDEFDKNLSAEFAKNLRLPSHNSDGKRYRNRKGMLSESEIMTILVCYHFGAYRNFKEYYLNWIKGVMRQDFPDAVSYNRFVELMPRVFFKMMLFMKLYAFGKCTGITFVDSTMILVCHNVRRYYNKVFAGLAKDGKGTMGWCHGFKLHLLCNDSGEVITFCLTGANVDDRDSRVWTVFAKVLFGKVFADRGYIKQELFESLFGQGIQLVHGLKAKMKNKLMPMWDKIMQRKRYIIECINELLMNKANLVHSRYRSIHNFIMNLCSALTAYCFFENKPEALPVYVEKSRQLELFSC</sequence>
<comment type="caution">
    <text evidence="2">The sequence shown here is derived from an EMBL/GenBank/DDBJ whole genome shotgun (WGS) entry which is preliminary data.</text>
</comment>
<accession>A0A2A6EEW7</accession>
<gene>
    <name evidence="2" type="ORF">CLI71_06740</name>
</gene>
<proteinExistence type="predicted"/>
<evidence type="ECO:0000259" key="1">
    <source>
        <dbReference type="Pfam" id="PF13612"/>
    </source>
</evidence>
<protein>
    <submittedName>
        <fullName evidence="2">Transposase</fullName>
    </submittedName>
</protein>
<dbReference type="NCBIfam" id="NF033520">
    <property type="entry name" value="transpos_IS982"/>
    <property type="match status" value="1"/>
</dbReference>